<dbReference type="GO" id="GO:0004252">
    <property type="term" value="F:serine-type endopeptidase activity"/>
    <property type="evidence" value="ECO:0007669"/>
    <property type="project" value="InterPro"/>
</dbReference>
<evidence type="ECO:0000256" key="1">
    <source>
        <dbReference type="ARBA" id="ARBA00023157"/>
    </source>
</evidence>
<feature type="domain" description="Peptidase S1" evidence="2">
    <location>
        <begin position="1"/>
        <end position="154"/>
    </location>
</feature>
<evidence type="ECO:0000259" key="2">
    <source>
        <dbReference type="PROSITE" id="PS50240"/>
    </source>
</evidence>
<sequence length="159" mass="18071">MNVTLGAHDINKKENTQQVIPVLQAIRHENFNTETFTNDIMLLKLKYKAQLNAYVDTIALPHSEDWVRPGYECSVVDWGKQTNGKLTNTLRKVDVEVQNEQKYAHFSLQGDAGGPLVCNNMSQGMVSYGHVDGKPPQVVTRISSFVPWIKRTIKRLEHH</sequence>
<dbReference type="AlphaFoldDB" id="A0A8B7TTN5"/>
<keyword evidence="3" id="KW-1185">Reference proteome</keyword>
<evidence type="ECO:0000313" key="4">
    <source>
        <dbReference type="RefSeq" id="XP_020010147.1"/>
    </source>
</evidence>
<name>A0A8B7TTN5_CASCN</name>
<dbReference type="PROSITE" id="PS50240">
    <property type="entry name" value="TRYPSIN_DOM"/>
    <property type="match status" value="1"/>
</dbReference>
<dbReference type="KEGG" id="ccan:109679320"/>
<dbReference type="PRINTS" id="PR00722">
    <property type="entry name" value="CHYMOTRYPSIN"/>
</dbReference>
<accession>A0A8B7TTN5</accession>
<reference evidence="4" key="1">
    <citation type="submission" date="2025-08" db="UniProtKB">
        <authorList>
            <consortium name="RefSeq"/>
        </authorList>
    </citation>
    <scope>IDENTIFICATION</scope>
    <source>
        <tissue evidence="4">Leukocyte</tissue>
    </source>
</reference>
<dbReference type="Gene3D" id="2.40.10.10">
    <property type="entry name" value="Trypsin-like serine proteases"/>
    <property type="match status" value="3"/>
</dbReference>
<keyword evidence="1" id="KW-1015">Disulfide bond</keyword>
<dbReference type="Proteomes" id="UP001732720">
    <property type="component" value="Chromosome 3"/>
</dbReference>
<dbReference type="OrthoDB" id="5565075at2759"/>
<dbReference type="InterPro" id="IPR009003">
    <property type="entry name" value="Peptidase_S1_PA"/>
</dbReference>
<dbReference type="SMART" id="SM00020">
    <property type="entry name" value="Tryp_SPc"/>
    <property type="match status" value="1"/>
</dbReference>
<dbReference type="SUPFAM" id="SSF50494">
    <property type="entry name" value="Trypsin-like serine proteases"/>
    <property type="match status" value="1"/>
</dbReference>
<dbReference type="PANTHER" id="PTHR24271">
    <property type="entry name" value="KALLIKREIN-RELATED"/>
    <property type="match status" value="1"/>
</dbReference>
<protein>
    <submittedName>
        <fullName evidence="4">Mast cell protease 8-like</fullName>
    </submittedName>
</protein>
<dbReference type="GO" id="GO:0006508">
    <property type="term" value="P:proteolysis"/>
    <property type="evidence" value="ECO:0007669"/>
    <property type="project" value="InterPro"/>
</dbReference>
<gene>
    <name evidence="4" type="primary">LOC109679320</name>
</gene>
<dbReference type="GeneID" id="109679320"/>
<dbReference type="InterPro" id="IPR043504">
    <property type="entry name" value="Peptidase_S1_PA_chymotrypsin"/>
</dbReference>
<organism evidence="4">
    <name type="scientific">Castor canadensis</name>
    <name type="common">American beaver</name>
    <dbReference type="NCBI Taxonomy" id="51338"/>
    <lineage>
        <taxon>Eukaryota</taxon>
        <taxon>Metazoa</taxon>
        <taxon>Chordata</taxon>
        <taxon>Craniata</taxon>
        <taxon>Vertebrata</taxon>
        <taxon>Euteleostomi</taxon>
        <taxon>Mammalia</taxon>
        <taxon>Eutheria</taxon>
        <taxon>Euarchontoglires</taxon>
        <taxon>Glires</taxon>
        <taxon>Rodentia</taxon>
        <taxon>Castorimorpha</taxon>
        <taxon>Castoridae</taxon>
        <taxon>Castor</taxon>
    </lineage>
</organism>
<dbReference type="PANTHER" id="PTHR24271:SF22">
    <property type="entry name" value="MAST CELL PROTEASE 8"/>
    <property type="match status" value="1"/>
</dbReference>
<dbReference type="Pfam" id="PF00089">
    <property type="entry name" value="Trypsin"/>
    <property type="match status" value="1"/>
</dbReference>
<dbReference type="InterPro" id="IPR001314">
    <property type="entry name" value="Peptidase_S1A"/>
</dbReference>
<proteinExistence type="predicted"/>
<dbReference type="RefSeq" id="XP_020010147.1">
    <property type="nucleotide sequence ID" value="XM_020154558.1"/>
</dbReference>
<dbReference type="CDD" id="cd00190">
    <property type="entry name" value="Tryp_SPc"/>
    <property type="match status" value="1"/>
</dbReference>
<evidence type="ECO:0000313" key="3">
    <source>
        <dbReference type="Proteomes" id="UP001732720"/>
    </source>
</evidence>
<dbReference type="InterPro" id="IPR001254">
    <property type="entry name" value="Trypsin_dom"/>
</dbReference>
<dbReference type="RefSeq" id="XP_020010147.1">
    <property type="nucleotide sequence ID" value="XM_020154558.2"/>
</dbReference>
<dbReference type="GO" id="GO:0005737">
    <property type="term" value="C:cytoplasm"/>
    <property type="evidence" value="ECO:0007669"/>
    <property type="project" value="TreeGrafter"/>
</dbReference>